<keyword evidence="4" id="KW-0443">Lipid metabolism</keyword>
<sequence length="215" mass="24751">MIFSGGFSPGVPVQPVFIRYQNELDTITWSWEGPGALKQLWLTLTQFAINCELEFLPVYNPSEFERENPRIFADNVQKFVSSWTSTPISDFQLGGRSFLESSQAKASPSYCSTSQTHEIEKSHRTTAHRLVRGARPDFFRVLSQHKRSSLDVRVYDAGLHLLRTDLKVKEKLKEAFKVFNSDNPTEHLETILYYWKGIQYSKLAYKSDTEELSSN</sequence>
<dbReference type="GO" id="GO:0005783">
    <property type="term" value="C:endoplasmic reticulum"/>
    <property type="evidence" value="ECO:0007669"/>
    <property type="project" value="TreeGrafter"/>
</dbReference>
<dbReference type="AlphaFoldDB" id="A0AAV4S208"/>
<protein>
    <submittedName>
        <fullName evidence="7">Lysophosphatidylcholine acyltransferase 1</fullName>
    </submittedName>
</protein>
<gene>
    <name evidence="7" type="primary">Lpcat1</name>
    <name evidence="7" type="ORF">CDAR_211681</name>
</gene>
<dbReference type="Proteomes" id="UP001054837">
    <property type="component" value="Unassembled WGS sequence"/>
</dbReference>
<proteinExistence type="predicted"/>
<keyword evidence="3" id="KW-1133">Transmembrane helix</keyword>
<dbReference type="PANTHER" id="PTHR23063:SF52">
    <property type="entry name" value="LYSOPHOSPHATIDYLCHOLINE ACYLTRANSFERASE"/>
    <property type="match status" value="1"/>
</dbReference>
<keyword evidence="6 7" id="KW-0012">Acyltransferase</keyword>
<keyword evidence="5" id="KW-0472">Membrane</keyword>
<keyword evidence="1" id="KW-0808">Transferase</keyword>
<evidence type="ECO:0000256" key="3">
    <source>
        <dbReference type="ARBA" id="ARBA00022989"/>
    </source>
</evidence>
<accession>A0AAV4S208</accession>
<evidence type="ECO:0000313" key="8">
    <source>
        <dbReference type="Proteomes" id="UP001054837"/>
    </source>
</evidence>
<evidence type="ECO:0000256" key="5">
    <source>
        <dbReference type="ARBA" id="ARBA00023136"/>
    </source>
</evidence>
<keyword evidence="8" id="KW-1185">Reference proteome</keyword>
<dbReference type="GO" id="GO:0042171">
    <property type="term" value="F:lysophosphatidic acid acyltransferase activity"/>
    <property type="evidence" value="ECO:0007669"/>
    <property type="project" value="TreeGrafter"/>
</dbReference>
<reference evidence="7 8" key="1">
    <citation type="submission" date="2021-06" db="EMBL/GenBank/DDBJ databases">
        <title>Caerostris darwini draft genome.</title>
        <authorList>
            <person name="Kono N."/>
            <person name="Arakawa K."/>
        </authorList>
    </citation>
    <scope>NUCLEOTIDE SEQUENCE [LARGE SCALE GENOMIC DNA]</scope>
</reference>
<comment type="caution">
    <text evidence="7">The sequence shown here is derived from an EMBL/GenBank/DDBJ whole genome shotgun (WGS) entry which is preliminary data.</text>
</comment>
<evidence type="ECO:0000313" key="7">
    <source>
        <dbReference type="EMBL" id="GIY27637.1"/>
    </source>
</evidence>
<organism evidence="7 8">
    <name type="scientific">Caerostris darwini</name>
    <dbReference type="NCBI Taxonomy" id="1538125"/>
    <lineage>
        <taxon>Eukaryota</taxon>
        <taxon>Metazoa</taxon>
        <taxon>Ecdysozoa</taxon>
        <taxon>Arthropoda</taxon>
        <taxon>Chelicerata</taxon>
        <taxon>Arachnida</taxon>
        <taxon>Araneae</taxon>
        <taxon>Araneomorphae</taxon>
        <taxon>Entelegynae</taxon>
        <taxon>Araneoidea</taxon>
        <taxon>Araneidae</taxon>
        <taxon>Caerostris</taxon>
    </lineage>
</organism>
<keyword evidence="2" id="KW-0812">Transmembrane</keyword>
<dbReference type="EMBL" id="BPLQ01007067">
    <property type="protein sequence ID" value="GIY27637.1"/>
    <property type="molecule type" value="Genomic_DNA"/>
</dbReference>
<dbReference type="GO" id="GO:0006629">
    <property type="term" value="P:lipid metabolic process"/>
    <property type="evidence" value="ECO:0007669"/>
    <property type="project" value="UniProtKB-KW"/>
</dbReference>
<dbReference type="PANTHER" id="PTHR23063">
    <property type="entry name" value="PHOSPHOLIPID ACYLTRANSFERASE"/>
    <property type="match status" value="1"/>
</dbReference>
<evidence type="ECO:0000256" key="4">
    <source>
        <dbReference type="ARBA" id="ARBA00023098"/>
    </source>
</evidence>
<evidence type="ECO:0000256" key="1">
    <source>
        <dbReference type="ARBA" id="ARBA00022679"/>
    </source>
</evidence>
<name>A0AAV4S208_9ARAC</name>
<evidence type="ECO:0000256" key="6">
    <source>
        <dbReference type="ARBA" id="ARBA00023315"/>
    </source>
</evidence>
<evidence type="ECO:0000256" key="2">
    <source>
        <dbReference type="ARBA" id="ARBA00022692"/>
    </source>
</evidence>